<reference evidence="1 2" key="1">
    <citation type="journal article" date="2016" name="Nat. Commun.">
        <title>Thousands of microbial genomes shed light on interconnected biogeochemical processes in an aquifer system.</title>
        <authorList>
            <person name="Anantharaman K."/>
            <person name="Brown C.T."/>
            <person name="Hug L.A."/>
            <person name="Sharon I."/>
            <person name="Castelle C.J."/>
            <person name="Probst A.J."/>
            <person name="Thomas B.C."/>
            <person name="Singh A."/>
            <person name="Wilkins M.J."/>
            <person name="Karaoz U."/>
            <person name="Brodie E.L."/>
            <person name="Williams K.H."/>
            <person name="Hubbard S.S."/>
            <person name="Banfield J.F."/>
        </authorList>
    </citation>
    <scope>NUCLEOTIDE SEQUENCE [LARGE SCALE GENOMIC DNA]</scope>
</reference>
<evidence type="ECO:0000313" key="2">
    <source>
        <dbReference type="Proteomes" id="UP000177088"/>
    </source>
</evidence>
<accession>A0A1F7U6Z2</accession>
<gene>
    <name evidence="1" type="ORF">A3C96_00685</name>
</gene>
<comment type="caution">
    <text evidence="1">The sequence shown here is derived from an EMBL/GenBank/DDBJ whole genome shotgun (WGS) entry which is preliminary data.</text>
</comment>
<name>A0A1F7U6Z2_9BACT</name>
<protein>
    <submittedName>
        <fullName evidence="1">Uncharacterized protein</fullName>
    </submittedName>
</protein>
<evidence type="ECO:0000313" key="1">
    <source>
        <dbReference type="EMBL" id="OGL74020.1"/>
    </source>
</evidence>
<dbReference type="Proteomes" id="UP000177088">
    <property type="component" value="Unassembled WGS sequence"/>
</dbReference>
<proteinExistence type="predicted"/>
<organism evidence="1 2">
    <name type="scientific">Candidatus Uhrbacteria bacterium RIFCSPHIGHO2_02_FULL_60_10</name>
    <dbReference type="NCBI Taxonomy" id="1802392"/>
    <lineage>
        <taxon>Bacteria</taxon>
        <taxon>Candidatus Uhriibacteriota</taxon>
    </lineage>
</organism>
<sequence>MTVVIGIMGLLLTFMNQIFITNYDLVMKQTGRNENDVGAIFAVRTISETTRGAIAVLSDYTVNGTNYTSGAGILVLKLLSTDAAGTIIPDSYDYLAVYRDGTTPTKIFTDTEPAVGSARLPGKKMVTDRNQTMIFRYNSADITKTDSVSLFLVNSQVVRKTTLKSRAWTSIFLRNFNE</sequence>
<dbReference type="EMBL" id="MGEA01000038">
    <property type="protein sequence ID" value="OGL74020.1"/>
    <property type="molecule type" value="Genomic_DNA"/>
</dbReference>
<dbReference type="AlphaFoldDB" id="A0A1F7U6Z2"/>